<sequence length="94" mass="10885">MFYEKIGGFEIRAFFDKEQRKLINKVTYRRKLLPTQILDDRLSQSYIGYTLILADLKNVVAWGNIALGILEQNNVTSEQRTILNSLLVSIVTTY</sequence>
<accession>A0ABX5WNS0</accession>
<proteinExistence type="predicted"/>
<reference evidence="1 2" key="1">
    <citation type="submission" date="2019-06" db="EMBL/GenBank/DDBJ databases">
        <title>Complete genome of Shewanella marisflavi ECSMB14101, a mussel settlement-inducing bacterium isolated from East China Sea.</title>
        <authorList>
            <person name="Yang J."/>
            <person name="Liang X."/>
            <person name="Chang R."/>
            <person name="Peng L."/>
        </authorList>
    </citation>
    <scope>NUCLEOTIDE SEQUENCE [LARGE SCALE GENOMIC DNA]</scope>
    <source>
        <strain evidence="1 2">ECSMB14101</strain>
    </source>
</reference>
<evidence type="ECO:0000313" key="2">
    <source>
        <dbReference type="Proteomes" id="UP000318758"/>
    </source>
</evidence>
<organism evidence="1 2">
    <name type="scientific">Shewanella marisflavi</name>
    <dbReference type="NCBI Taxonomy" id="260364"/>
    <lineage>
        <taxon>Bacteria</taxon>
        <taxon>Pseudomonadati</taxon>
        <taxon>Pseudomonadota</taxon>
        <taxon>Gammaproteobacteria</taxon>
        <taxon>Alteromonadales</taxon>
        <taxon>Shewanellaceae</taxon>
        <taxon>Shewanella</taxon>
    </lineage>
</organism>
<dbReference type="EMBL" id="CP041153">
    <property type="protein sequence ID" value="QDF76198.1"/>
    <property type="molecule type" value="Genomic_DNA"/>
</dbReference>
<evidence type="ECO:0000313" key="1">
    <source>
        <dbReference type="EMBL" id="QDF76198.1"/>
    </source>
</evidence>
<protein>
    <submittedName>
        <fullName evidence="1">Uncharacterized protein</fullName>
    </submittedName>
</protein>
<name>A0ABX5WNS0_9GAMM</name>
<gene>
    <name evidence="1" type="ORF">FGA12_14170</name>
</gene>
<keyword evidence="2" id="KW-1185">Reference proteome</keyword>
<dbReference type="RefSeq" id="WP_033539761.1">
    <property type="nucleotide sequence ID" value="NZ_CP041153.1"/>
</dbReference>
<dbReference type="Proteomes" id="UP000318758">
    <property type="component" value="Chromosome"/>
</dbReference>